<evidence type="ECO:0000259" key="2">
    <source>
        <dbReference type="Pfam" id="PF14257"/>
    </source>
</evidence>
<accession>A0A2P2BZD7</accession>
<dbReference type="PROSITE" id="PS51257">
    <property type="entry name" value="PROKAR_LIPOPROTEIN"/>
    <property type="match status" value="1"/>
</dbReference>
<feature type="domain" description="DUF4349" evidence="2">
    <location>
        <begin position="79"/>
        <end position="288"/>
    </location>
</feature>
<sequence>MTPASTRRLAAITLLATLGLTFAACTGAGSDSASSDGDAGVAAAPEADRLDAPADGFDSNTFSTVSDAANAEKQAPEERSVISTSAITLRGDDVQGIRDDVADIVAAHGGTIADERSASSKGSLRTSRLVIRVPGSDFEATLDELKKAGKVDSFTTKAEDVTTQVIDTRVRVAAQVRSIKRITELLDQAQSIRTIMAIEAQLTRRQAALDSLQAQQAWLADQTTQATISVEINRTDVPVVEEEKDRGFLTGLSAGWSGLKTFVLGSLTVLGAVLPFAVLIAVLGIPAWFVLRRFVRRPEVSEAP</sequence>
<evidence type="ECO:0000313" key="3">
    <source>
        <dbReference type="EMBL" id="CUR55091.1"/>
    </source>
</evidence>
<organism evidence="3">
    <name type="scientific">metagenome</name>
    <dbReference type="NCBI Taxonomy" id="256318"/>
    <lineage>
        <taxon>unclassified sequences</taxon>
        <taxon>metagenomes</taxon>
    </lineage>
</organism>
<dbReference type="EMBL" id="CZKA01000016">
    <property type="protein sequence ID" value="CUR55091.1"/>
    <property type="molecule type" value="Genomic_DNA"/>
</dbReference>
<name>A0A2P2BZD7_9ZZZZ</name>
<keyword evidence="3" id="KW-0449">Lipoprotein</keyword>
<dbReference type="InterPro" id="IPR025645">
    <property type="entry name" value="DUF4349"/>
</dbReference>
<reference evidence="3" key="1">
    <citation type="submission" date="2015-08" db="EMBL/GenBank/DDBJ databases">
        <authorList>
            <person name="Babu N.S."/>
            <person name="Beckwith C.J."/>
            <person name="Beseler K.G."/>
            <person name="Brison A."/>
            <person name="Carone J.V."/>
            <person name="Caskin T.P."/>
            <person name="Diamond M."/>
            <person name="Durham M.E."/>
            <person name="Foxe J.M."/>
            <person name="Go M."/>
            <person name="Henderson B.A."/>
            <person name="Jones I.B."/>
            <person name="McGettigan J.A."/>
            <person name="Micheletti S.J."/>
            <person name="Nasrallah M.E."/>
            <person name="Ortiz D."/>
            <person name="Piller C.R."/>
            <person name="Privatt S.R."/>
            <person name="Schneider S.L."/>
            <person name="Sharp S."/>
            <person name="Smith T.C."/>
            <person name="Stanton J.D."/>
            <person name="Ullery H.E."/>
            <person name="Wilson R.J."/>
            <person name="Serrano M.G."/>
            <person name="Buck G."/>
            <person name="Lee V."/>
            <person name="Wang Y."/>
            <person name="Carvalho R."/>
            <person name="Voegtly L."/>
            <person name="Shi R."/>
            <person name="Duckworth R."/>
            <person name="Johnson A."/>
            <person name="Loviza R."/>
            <person name="Walstead R."/>
            <person name="Shah Z."/>
            <person name="Kiflezghi M."/>
            <person name="Wade K."/>
            <person name="Ball S.L."/>
            <person name="Bradley K.W."/>
            <person name="Asai D.J."/>
            <person name="Bowman C.A."/>
            <person name="Russell D.A."/>
            <person name="Pope W.H."/>
            <person name="Jacobs-Sera D."/>
            <person name="Hendrix R.W."/>
            <person name="Hatfull G.F."/>
        </authorList>
    </citation>
    <scope>NUCLEOTIDE SEQUENCE</scope>
</reference>
<dbReference type="InterPro" id="IPR045865">
    <property type="entry name" value="ACT-like_dom_sf"/>
</dbReference>
<evidence type="ECO:0000256" key="1">
    <source>
        <dbReference type="SAM" id="Phobius"/>
    </source>
</evidence>
<dbReference type="SUPFAM" id="SSF55021">
    <property type="entry name" value="ACT-like"/>
    <property type="match status" value="1"/>
</dbReference>
<feature type="transmembrane region" description="Helical" evidence="1">
    <location>
        <begin position="262"/>
        <end position="291"/>
    </location>
</feature>
<keyword evidence="1" id="KW-0812">Transmembrane</keyword>
<dbReference type="AlphaFoldDB" id="A0A2P2BZD7"/>
<gene>
    <name evidence="3" type="ORF">NOCA2230011</name>
</gene>
<keyword evidence="1" id="KW-1133">Transmembrane helix</keyword>
<keyword evidence="1" id="KW-0472">Membrane</keyword>
<proteinExistence type="predicted"/>
<protein>
    <submittedName>
        <fullName evidence="3">Putative Lipoprotein</fullName>
    </submittedName>
</protein>
<dbReference type="Pfam" id="PF14257">
    <property type="entry name" value="DUF4349"/>
    <property type="match status" value="1"/>
</dbReference>